<sequence length="133" mass="15844">MNSFCIWTLNFSSLYHYLTIDVVIFFFYQFLFQYFGTNCFLLLSQYLIFIILPIMVVETFACGNKWLATSEYNCRFICADLFINILRYVESNFHPVFDDIFVEDLASTVTCNSNKIPKWINHKVVFVKGWLFE</sequence>
<keyword evidence="1" id="KW-0812">Transmembrane</keyword>
<dbReference type="EMBL" id="JYDO01000036">
    <property type="protein sequence ID" value="KRZ75662.1"/>
    <property type="molecule type" value="Genomic_DNA"/>
</dbReference>
<protein>
    <submittedName>
        <fullName evidence="3">Uncharacterized protein</fullName>
    </submittedName>
</protein>
<reference evidence="3 4" key="1">
    <citation type="submission" date="2015-01" db="EMBL/GenBank/DDBJ databases">
        <title>Evolution of Trichinella species and genotypes.</title>
        <authorList>
            <person name="Korhonen P.K."/>
            <person name="Edoardo P."/>
            <person name="Giuseppe L.R."/>
            <person name="Gasser R.B."/>
        </authorList>
    </citation>
    <scope>NUCLEOTIDE SEQUENCE [LARGE SCALE GENOMIC DNA]</scope>
    <source>
        <strain evidence="3">ISS1980</strain>
    </source>
</reference>
<organism evidence="3 4">
    <name type="scientific">Trichinella papuae</name>
    <dbReference type="NCBI Taxonomy" id="268474"/>
    <lineage>
        <taxon>Eukaryota</taxon>
        <taxon>Metazoa</taxon>
        <taxon>Ecdysozoa</taxon>
        <taxon>Nematoda</taxon>
        <taxon>Enoplea</taxon>
        <taxon>Dorylaimia</taxon>
        <taxon>Trichinellida</taxon>
        <taxon>Trichinellidae</taxon>
        <taxon>Trichinella</taxon>
    </lineage>
</organism>
<gene>
    <name evidence="3" type="ORF">T10_5869</name>
    <name evidence="2" type="ORF">T10_8011</name>
</gene>
<proteinExistence type="predicted"/>
<name>A0A0V1MW23_9BILA</name>
<dbReference type="Proteomes" id="UP000054843">
    <property type="component" value="Unassembled WGS sequence"/>
</dbReference>
<evidence type="ECO:0000313" key="2">
    <source>
        <dbReference type="EMBL" id="KRZ65508.1"/>
    </source>
</evidence>
<evidence type="ECO:0000256" key="1">
    <source>
        <dbReference type="SAM" id="Phobius"/>
    </source>
</evidence>
<evidence type="ECO:0000313" key="3">
    <source>
        <dbReference type="EMBL" id="KRZ75662.1"/>
    </source>
</evidence>
<feature type="transmembrane region" description="Helical" evidence="1">
    <location>
        <begin position="39"/>
        <end position="57"/>
    </location>
</feature>
<feature type="transmembrane region" description="Helical" evidence="1">
    <location>
        <begin position="14"/>
        <end position="32"/>
    </location>
</feature>
<keyword evidence="4" id="KW-1185">Reference proteome</keyword>
<accession>A0A0V1MW23</accession>
<keyword evidence="1" id="KW-1133">Transmembrane helix</keyword>
<comment type="caution">
    <text evidence="3">The sequence shown here is derived from an EMBL/GenBank/DDBJ whole genome shotgun (WGS) entry which is preliminary data.</text>
</comment>
<keyword evidence="1" id="KW-0472">Membrane</keyword>
<dbReference type="AlphaFoldDB" id="A0A0V1MW23"/>
<evidence type="ECO:0000313" key="4">
    <source>
        <dbReference type="Proteomes" id="UP000054843"/>
    </source>
</evidence>
<dbReference type="EMBL" id="JYDO01000343">
    <property type="protein sequence ID" value="KRZ65508.1"/>
    <property type="molecule type" value="Genomic_DNA"/>
</dbReference>